<comment type="caution">
    <text evidence="4">The sequence shown here is derived from an EMBL/GenBank/DDBJ whole genome shotgun (WGS) entry which is preliminary data.</text>
</comment>
<evidence type="ECO:0000256" key="1">
    <source>
        <dbReference type="SAM" id="MobiDB-lite"/>
    </source>
</evidence>
<name>A0A2B7XAY1_9EURO</name>
<feature type="transmembrane region" description="Helical" evidence="2">
    <location>
        <begin position="233"/>
        <end position="250"/>
    </location>
</feature>
<evidence type="ECO:0000259" key="3">
    <source>
        <dbReference type="Pfam" id="PF14342"/>
    </source>
</evidence>
<keyword evidence="5" id="KW-1185">Reference proteome</keyword>
<feature type="transmembrane region" description="Helical" evidence="2">
    <location>
        <begin position="270"/>
        <end position="289"/>
    </location>
</feature>
<feature type="region of interest" description="Disordered" evidence="1">
    <location>
        <begin position="124"/>
        <end position="150"/>
    </location>
</feature>
<dbReference type="InterPro" id="IPR025509">
    <property type="entry name" value="DUF4396"/>
</dbReference>
<protein>
    <recommendedName>
        <fullName evidence="3">DUF4396 domain-containing protein</fullName>
    </recommendedName>
</protein>
<sequence>MASCCDPNNERKASSDSKTASNPSPTGSSLFSFVSPVASAFLHSSCCWLPALLDAFSIGSASASQFQSLRPFFFWVTLLILAESIRRNGLDRRTFYRIAISGFFLARFTWTKDVFTFRSKHTLPSTPPGVEKSSSDTNRQCRNSPPTVPSSPLNLSFWKSRPIWKRAMLNTTRCLIGCTIGDFTAMWFLQAYYPDLGVGYIMGVAMASGIASSMTLETVLLHLGRDKLGWAQAFKTAAGMSTISMLSMEAVQNVVDYHLTGGVVALSDPYFWGAAGVSMAAGFLAPLPYNYIRLRKYGKACH</sequence>
<evidence type="ECO:0000313" key="4">
    <source>
        <dbReference type="EMBL" id="PGH06040.1"/>
    </source>
</evidence>
<dbReference type="Proteomes" id="UP000224080">
    <property type="component" value="Unassembled WGS sequence"/>
</dbReference>
<dbReference type="AlphaFoldDB" id="A0A2B7XAY1"/>
<dbReference type="EMBL" id="PDNC01000025">
    <property type="protein sequence ID" value="PGH06040.1"/>
    <property type="molecule type" value="Genomic_DNA"/>
</dbReference>
<feature type="domain" description="DUF4396" evidence="3">
    <location>
        <begin position="164"/>
        <end position="299"/>
    </location>
</feature>
<feature type="transmembrane region" description="Helical" evidence="2">
    <location>
        <begin position="199"/>
        <end position="221"/>
    </location>
</feature>
<organism evidence="4 5">
    <name type="scientific">Blastomyces parvus</name>
    <dbReference type="NCBI Taxonomy" id="2060905"/>
    <lineage>
        <taxon>Eukaryota</taxon>
        <taxon>Fungi</taxon>
        <taxon>Dikarya</taxon>
        <taxon>Ascomycota</taxon>
        <taxon>Pezizomycotina</taxon>
        <taxon>Eurotiomycetes</taxon>
        <taxon>Eurotiomycetidae</taxon>
        <taxon>Onygenales</taxon>
        <taxon>Ajellomycetaceae</taxon>
        <taxon>Blastomyces</taxon>
    </lineage>
</organism>
<keyword evidence="2" id="KW-1133">Transmembrane helix</keyword>
<keyword evidence="2" id="KW-0472">Membrane</keyword>
<gene>
    <name evidence="4" type="ORF">GX51_02631</name>
</gene>
<keyword evidence="2" id="KW-0812">Transmembrane</keyword>
<dbReference type="OrthoDB" id="2128064at2759"/>
<feature type="transmembrane region" description="Helical" evidence="2">
    <location>
        <begin position="174"/>
        <end position="193"/>
    </location>
</feature>
<reference evidence="4 5" key="1">
    <citation type="submission" date="2017-10" db="EMBL/GenBank/DDBJ databases">
        <title>Comparative genomics in systemic dimorphic fungi from Ajellomycetaceae.</title>
        <authorList>
            <person name="Munoz J.F."/>
            <person name="Mcewen J.G."/>
            <person name="Clay O.K."/>
            <person name="Cuomo C.A."/>
        </authorList>
    </citation>
    <scope>NUCLEOTIDE SEQUENCE [LARGE SCALE GENOMIC DNA]</scope>
    <source>
        <strain evidence="4 5">UAMH130</strain>
    </source>
</reference>
<accession>A0A2B7XAY1</accession>
<feature type="region of interest" description="Disordered" evidence="1">
    <location>
        <begin position="1"/>
        <end position="24"/>
    </location>
</feature>
<dbReference type="Pfam" id="PF14342">
    <property type="entry name" value="DUF4396"/>
    <property type="match status" value="1"/>
</dbReference>
<evidence type="ECO:0000256" key="2">
    <source>
        <dbReference type="SAM" id="Phobius"/>
    </source>
</evidence>
<proteinExistence type="predicted"/>
<dbReference type="STRING" id="2060905.A0A2B7XAY1"/>
<evidence type="ECO:0000313" key="5">
    <source>
        <dbReference type="Proteomes" id="UP000224080"/>
    </source>
</evidence>
<feature type="compositionally biased region" description="Polar residues" evidence="1">
    <location>
        <begin position="135"/>
        <end position="150"/>
    </location>
</feature>